<protein>
    <recommendedName>
        <fullName evidence="3">Rna-directed dna polymerase from mobile element jockey-like</fullName>
    </recommendedName>
</protein>
<reference evidence="1" key="1">
    <citation type="submission" date="2019-10" db="EMBL/GenBank/DDBJ databases">
        <authorList>
            <person name="Soares A.E.R."/>
            <person name="Aleixo A."/>
            <person name="Schneider P."/>
            <person name="Miyaki C.Y."/>
            <person name="Schneider M.P."/>
            <person name="Mello C."/>
            <person name="Vasconcelos A.T.R."/>
        </authorList>
    </citation>
    <scope>NUCLEOTIDE SEQUENCE</scope>
    <source>
        <tissue evidence="1">Muscle</tissue>
    </source>
</reference>
<name>A0ABQ9D784_9PASS</name>
<comment type="caution">
    <text evidence="1">The sequence shown here is derived from an EMBL/GenBank/DDBJ whole genome shotgun (WGS) entry which is preliminary data.</text>
</comment>
<sequence length="163" mass="18863">MKETLKSFFAFFSDLDKGIECTLRQFADDTKLQEVADKPEGSAAIQRHLGRLKSWAESSLMRFNKDRRIECTLSQFTDDTRLGESINLLESRKALQKDLDRMARWVKANCMRGGEVTSQVVYFSHNNPKQCYRLVEERLESCPVEKDLGMLVSNWLNMIQQCA</sequence>
<gene>
    <name evidence="1" type="ORF">WISP_90518</name>
</gene>
<dbReference type="EMBL" id="WHWB01034135">
    <property type="protein sequence ID" value="KAJ7413510.1"/>
    <property type="molecule type" value="Genomic_DNA"/>
</dbReference>
<keyword evidence="2" id="KW-1185">Reference proteome</keyword>
<dbReference type="Proteomes" id="UP001145742">
    <property type="component" value="Unassembled WGS sequence"/>
</dbReference>
<evidence type="ECO:0000313" key="1">
    <source>
        <dbReference type="EMBL" id="KAJ7413510.1"/>
    </source>
</evidence>
<proteinExistence type="predicted"/>
<dbReference type="PANTHER" id="PTHR33332">
    <property type="entry name" value="REVERSE TRANSCRIPTASE DOMAIN-CONTAINING PROTEIN"/>
    <property type="match status" value="1"/>
</dbReference>
<accession>A0ABQ9D784</accession>
<organism evidence="1 2">
    <name type="scientific">Willisornis vidua</name>
    <name type="common">Xingu scale-backed antbird</name>
    <dbReference type="NCBI Taxonomy" id="1566151"/>
    <lineage>
        <taxon>Eukaryota</taxon>
        <taxon>Metazoa</taxon>
        <taxon>Chordata</taxon>
        <taxon>Craniata</taxon>
        <taxon>Vertebrata</taxon>
        <taxon>Euteleostomi</taxon>
        <taxon>Archelosauria</taxon>
        <taxon>Archosauria</taxon>
        <taxon>Dinosauria</taxon>
        <taxon>Saurischia</taxon>
        <taxon>Theropoda</taxon>
        <taxon>Coelurosauria</taxon>
        <taxon>Aves</taxon>
        <taxon>Neognathae</taxon>
        <taxon>Neoaves</taxon>
        <taxon>Telluraves</taxon>
        <taxon>Australaves</taxon>
        <taxon>Passeriformes</taxon>
        <taxon>Thamnophilidae</taxon>
        <taxon>Willisornis</taxon>
    </lineage>
</organism>
<evidence type="ECO:0008006" key="3">
    <source>
        <dbReference type="Google" id="ProtNLM"/>
    </source>
</evidence>
<evidence type="ECO:0000313" key="2">
    <source>
        <dbReference type="Proteomes" id="UP001145742"/>
    </source>
</evidence>